<evidence type="ECO:0008006" key="3">
    <source>
        <dbReference type="Google" id="ProtNLM"/>
    </source>
</evidence>
<sequence length="264" mass="29819">MVRVHFITGNKGNIGKSVWASGVVEYYRHHQKPLIVIDSDNDSRTLKSTYHDSKILVLSDDPIMAGQPDLIMTIAYEENQKTVGEPADILVDLPAGGEKAINQWIEECGLDVPTDSFEVDLIKWWVCDSDPSSIKLFEDSVKKYSSIKHIFLKNMGRSREYQWDAFNESKSIKSLCKKNSVSVVEIPVLTPTAINKLREEGIEMNQAVEDTKLEKVDIGTRLRVMSWLSRTQHLIENEILLGSEKEAKQAQLEAEQVQEVTASV</sequence>
<protein>
    <recommendedName>
        <fullName evidence="3">CobQ/CobB/MinD/ParA nucleotide binding domain-containing protein</fullName>
    </recommendedName>
</protein>
<evidence type="ECO:0000313" key="2">
    <source>
        <dbReference type="Proteomes" id="UP000249794"/>
    </source>
</evidence>
<gene>
    <name evidence="1" type="ORF">DCF15_06035</name>
</gene>
<name>A0A2W4ZT09_9CYAN</name>
<dbReference type="EMBL" id="QBMP01000041">
    <property type="protein sequence ID" value="PZO58018.1"/>
    <property type="molecule type" value="Genomic_DNA"/>
</dbReference>
<accession>A0A2W4ZT09</accession>
<comment type="caution">
    <text evidence="1">The sequence shown here is derived from an EMBL/GenBank/DDBJ whole genome shotgun (WGS) entry which is preliminary data.</text>
</comment>
<proteinExistence type="predicted"/>
<dbReference type="Proteomes" id="UP000249794">
    <property type="component" value="Unassembled WGS sequence"/>
</dbReference>
<organism evidence="1 2">
    <name type="scientific">Phormidesmis priestleyi</name>
    <dbReference type="NCBI Taxonomy" id="268141"/>
    <lineage>
        <taxon>Bacteria</taxon>
        <taxon>Bacillati</taxon>
        <taxon>Cyanobacteriota</taxon>
        <taxon>Cyanophyceae</taxon>
        <taxon>Leptolyngbyales</taxon>
        <taxon>Leptolyngbyaceae</taxon>
        <taxon>Phormidesmis</taxon>
    </lineage>
</organism>
<reference evidence="1 2" key="2">
    <citation type="submission" date="2018-06" db="EMBL/GenBank/DDBJ databases">
        <title>Metagenomic assembly of (sub)arctic Cyanobacteria and their associated microbiome from non-axenic cultures.</title>
        <authorList>
            <person name="Baurain D."/>
        </authorList>
    </citation>
    <scope>NUCLEOTIDE SEQUENCE [LARGE SCALE GENOMIC DNA]</scope>
    <source>
        <strain evidence="1">ULC027bin1</strain>
    </source>
</reference>
<reference evidence="2" key="1">
    <citation type="submission" date="2018-04" db="EMBL/GenBank/DDBJ databases">
        <authorList>
            <person name="Cornet L."/>
        </authorList>
    </citation>
    <scope>NUCLEOTIDE SEQUENCE [LARGE SCALE GENOMIC DNA]</scope>
</reference>
<dbReference type="AlphaFoldDB" id="A0A2W4ZT09"/>
<evidence type="ECO:0000313" key="1">
    <source>
        <dbReference type="EMBL" id="PZO58018.1"/>
    </source>
</evidence>